<evidence type="ECO:0000313" key="3">
    <source>
        <dbReference type="EMBL" id="MDQ0390266.1"/>
    </source>
</evidence>
<gene>
    <name evidence="3" type="ORF">J3R73_000058</name>
</gene>
<dbReference type="InterPro" id="IPR005804">
    <property type="entry name" value="FA_desaturase_dom"/>
</dbReference>
<dbReference type="Proteomes" id="UP001237448">
    <property type="component" value="Unassembled WGS sequence"/>
</dbReference>
<feature type="transmembrane region" description="Helical" evidence="1">
    <location>
        <begin position="162"/>
        <end position="179"/>
    </location>
</feature>
<dbReference type="EMBL" id="JAUSVK010000001">
    <property type="protein sequence ID" value="MDQ0390266.1"/>
    <property type="molecule type" value="Genomic_DNA"/>
</dbReference>
<feature type="transmembrane region" description="Helical" evidence="1">
    <location>
        <begin position="58"/>
        <end position="78"/>
    </location>
</feature>
<dbReference type="EC" id="1.14.19.-" evidence="3"/>
<evidence type="ECO:0000259" key="2">
    <source>
        <dbReference type="Pfam" id="PF00487"/>
    </source>
</evidence>
<evidence type="ECO:0000256" key="1">
    <source>
        <dbReference type="SAM" id="Phobius"/>
    </source>
</evidence>
<keyword evidence="3" id="KW-0560">Oxidoreductase</keyword>
<feature type="transmembrane region" description="Helical" evidence="1">
    <location>
        <begin position="191"/>
        <end position="212"/>
    </location>
</feature>
<feature type="transmembrane region" description="Helical" evidence="1">
    <location>
        <begin position="35"/>
        <end position="52"/>
    </location>
</feature>
<dbReference type="InterPro" id="IPR012171">
    <property type="entry name" value="Fatty_acid_desaturase"/>
</dbReference>
<dbReference type="CDD" id="cd03507">
    <property type="entry name" value="Delta12-FADS-like"/>
    <property type="match status" value="1"/>
</dbReference>
<dbReference type="PANTHER" id="PTHR19353">
    <property type="entry name" value="FATTY ACID DESATURASE 2"/>
    <property type="match status" value="1"/>
</dbReference>
<feature type="transmembrane region" description="Helical" evidence="1">
    <location>
        <begin position="218"/>
        <end position="238"/>
    </location>
</feature>
<organism evidence="3 4">
    <name type="scientific">Labrys monachus</name>
    <dbReference type="NCBI Taxonomy" id="217067"/>
    <lineage>
        <taxon>Bacteria</taxon>
        <taxon>Pseudomonadati</taxon>
        <taxon>Pseudomonadota</taxon>
        <taxon>Alphaproteobacteria</taxon>
        <taxon>Hyphomicrobiales</taxon>
        <taxon>Xanthobacteraceae</taxon>
        <taxon>Labrys</taxon>
    </lineage>
</organism>
<protein>
    <submittedName>
        <fullName evidence="3">Omega-6 fatty acid desaturase (Delta-12 desaturase)</fullName>
        <ecNumber evidence="3">1.14.19.-</ecNumber>
    </submittedName>
</protein>
<dbReference type="Pfam" id="PF00487">
    <property type="entry name" value="FA_desaturase"/>
    <property type="match status" value="1"/>
</dbReference>
<accession>A0ABU0F6M3</accession>
<sequence length="349" mass="39684">MRATDETGTNAAVMDARDWLQILSRYRDPKPSRSILELLATIVPLAALWASMWALLPVSYWLCLLLAVPAACFLMRLFMIQHDCGHGACFRRRATNDWVGRTIGVLTLTPYGFWRRTHAQHHGSTGNLDQRGSGDITTLTVEEYLALGPIQRLTYRLYRNPFVMFGLIPPYLFLLHYRVPFGLMRAGWQPWLSTMGTNLAIAGTVTSMITLIGVQAFLLLYVPVMLIAASIAVWFFYVQHQFEDTRWEHDQQWSFHEAALHGSSHYELPKPLAWFTGNIGVHHVHHLCSRIPFYRLSRVLVDHPQLASIGRLTLLQSLRCATLALWDESGRRLISFRDLASCRPAAKGA</sequence>
<feature type="domain" description="Fatty acid desaturase" evidence="2">
    <location>
        <begin position="61"/>
        <end position="300"/>
    </location>
</feature>
<reference evidence="3 4" key="1">
    <citation type="submission" date="2023-07" db="EMBL/GenBank/DDBJ databases">
        <title>Genomic Encyclopedia of Type Strains, Phase IV (KMG-IV): sequencing the most valuable type-strain genomes for metagenomic binning, comparative biology and taxonomic classification.</title>
        <authorList>
            <person name="Goeker M."/>
        </authorList>
    </citation>
    <scope>NUCLEOTIDE SEQUENCE [LARGE SCALE GENOMIC DNA]</scope>
    <source>
        <strain evidence="3 4">DSM 5896</strain>
    </source>
</reference>
<dbReference type="GO" id="GO:0016491">
    <property type="term" value="F:oxidoreductase activity"/>
    <property type="evidence" value="ECO:0007669"/>
    <property type="project" value="UniProtKB-KW"/>
</dbReference>
<evidence type="ECO:0000313" key="4">
    <source>
        <dbReference type="Proteomes" id="UP001237448"/>
    </source>
</evidence>
<keyword evidence="1" id="KW-1133">Transmembrane helix</keyword>
<keyword evidence="1" id="KW-0812">Transmembrane</keyword>
<comment type="caution">
    <text evidence="3">The sequence shown here is derived from an EMBL/GenBank/DDBJ whole genome shotgun (WGS) entry which is preliminary data.</text>
</comment>
<keyword evidence="1" id="KW-0472">Membrane</keyword>
<keyword evidence="4" id="KW-1185">Reference proteome</keyword>
<name>A0ABU0F6M3_9HYPH</name>
<dbReference type="PANTHER" id="PTHR19353:SF73">
    <property type="entry name" value="FATTY ACID DESATURASE"/>
    <property type="match status" value="1"/>
</dbReference>
<proteinExistence type="predicted"/>
<dbReference type="RefSeq" id="WP_307421398.1">
    <property type="nucleotide sequence ID" value="NZ_JAUSVK010000001.1"/>
</dbReference>